<dbReference type="Pfam" id="PF25509">
    <property type="entry name" value="DUF7916"/>
    <property type="match status" value="1"/>
</dbReference>
<dbReference type="RefSeq" id="WP_091572018.1">
    <property type="nucleotide sequence ID" value="NZ_FMZA01000019.1"/>
</dbReference>
<dbReference type="InterPro" id="IPR036206">
    <property type="entry name" value="ThiamineP_synth_sf"/>
</dbReference>
<evidence type="ECO:0000259" key="1">
    <source>
        <dbReference type="Pfam" id="PF25509"/>
    </source>
</evidence>
<feature type="domain" description="DUF7916" evidence="1">
    <location>
        <begin position="9"/>
        <end position="326"/>
    </location>
</feature>
<reference evidence="2 3" key="1">
    <citation type="submission" date="2016-10" db="EMBL/GenBank/DDBJ databases">
        <authorList>
            <person name="de Groot N.N."/>
        </authorList>
    </citation>
    <scope>NUCLEOTIDE SEQUENCE [LARGE SCALE GENOMIC DNA]</scope>
    <source>
        <strain evidence="2 3">DSM 45514</strain>
    </source>
</reference>
<proteinExistence type="predicted"/>
<dbReference type="AlphaFoldDB" id="A0A1G6PZW5"/>
<gene>
    <name evidence="2" type="ORF">SAMN04488112_11913</name>
</gene>
<dbReference type="Proteomes" id="UP000199387">
    <property type="component" value="Unassembled WGS sequence"/>
</dbReference>
<name>A0A1G6PZW5_9BACL</name>
<accession>A0A1G6PZW5</accession>
<protein>
    <recommendedName>
        <fullName evidence="1">DUF7916 domain-containing protein</fullName>
    </recommendedName>
</protein>
<organism evidence="2 3">
    <name type="scientific">Melghirimyces thermohalophilus</name>
    <dbReference type="NCBI Taxonomy" id="1236220"/>
    <lineage>
        <taxon>Bacteria</taxon>
        <taxon>Bacillati</taxon>
        <taxon>Bacillota</taxon>
        <taxon>Bacilli</taxon>
        <taxon>Bacillales</taxon>
        <taxon>Thermoactinomycetaceae</taxon>
        <taxon>Melghirimyces</taxon>
    </lineage>
</organism>
<dbReference type="EMBL" id="FMZA01000019">
    <property type="protein sequence ID" value="SDC85653.1"/>
    <property type="molecule type" value="Genomic_DNA"/>
</dbReference>
<dbReference type="InterPro" id="IPR057238">
    <property type="entry name" value="DUF7916"/>
</dbReference>
<dbReference type="SUPFAM" id="SSF51391">
    <property type="entry name" value="Thiamin phosphate synthase"/>
    <property type="match status" value="1"/>
</dbReference>
<evidence type="ECO:0000313" key="3">
    <source>
        <dbReference type="Proteomes" id="UP000199387"/>
    </source>
</evidence>
<evidence type="ECO:0000313" key="2">
    <source>
        <dbReference type="EMBL" id="SDC85653.1"/>
    </source>
</evidence>
<sequence length="331" mass="35104">MSQKTNRILDLDPAALTRLSGRGLLAAIRAAEGRTVLAETVVTVPPLVDGCSNPELAAAFGADLILLNLYDVNRPAVAGFPARKGTGPDPKLLKEFGLSGVEEVMGWGMTAGEIRRIAGRPVGINLEPIPEGELPKGFAPGRRATAGNARKAVEQGVDFLVLTGNPGTGVTWSAVAAQVRCIREELGRDLPVMAGKMHGAGTWENQDVWLEESVLEELAKAGLDVLLLPQSGTVPGVTPDHVKQWVDRAHRFGMMVMLTVGTSQEGAAPTVLERLALDGKAAGGDVLHIGDAGFAGMAPPENIMAYSIALRGKRHTYRRMGQSLTRPSRFK</sequence>
<dbReference type="STRING" id="1236220.SAMN04488112_11913"/>
<dbReference type="OrthoDB" id="5581965at2"/>
<keyword evidence="3" id="KW-1185">Reference proteome</keyword>